<keyword evidence="1" id="KW-0472">Membrane</keyword>
<keyword evidence="1" id="KW-0812">Transmembrane</keyword>
<organism evidence="2 3">
    <name type="scientific">Actinoplanes aureus</name>
    <dbReference type="NCBI Taxonomy" id="2792083"/>
    <lineage>
        <taxon>Bacteria</taxon>
        <taxon>Bacillati</taxon>
        <taxon>Actinomycetota</taxon>
        <taxon>Actinomycetes</taxon>
        <taxon>Micromonosporales</taxon>
        <taxon>Micromonosporaceae</taxon>
        <taxon>Actinoplanes</taxon>
    </lineage>
</organism>
<dbReference type="RefSeq" id="WP_196414290.1">
    <property type="nucleotide sequence ID" value="NZ_JADQTO010000005.1"/>
</dbReference>
<protein>
    <submittedName>
        <fullName evidence="2">DUF3040 domain-containing protein</fullName>
    </submittedName>
</protein>
<gene>
    <name evidence="2" type="ORF">I4J89_13735</name>
</gene>
<evidence type="ECO:0000313" key="2">
    <source>
        <dbReference type="EMBL" id="MBG0562521.1"/>
    </source>
</evidence>
<dbReference type="Proteomes" id="UP000598146">
    <property type="component" value="Unassembled WGS sequence"/>
</dbReference>
<evidence type="ECO:0000313" key="3">
    <source>
        <dbReference type="Proteomes" id="UP000598146"/>
    </source>
</evidence>
<proteinExistence type="predicted"/>
<keyword evidence="3" id="KW-1185">Reference proteome</keyword>
<name>A0A931C7S9_9ACTN</name>
<accession>A0A931C7S9</accession>
<feature type="transmembrane region" description="Helical" evidence="1">
    <location>
        <begin position="48"/>
        <end position="67"/>
    </location>
</feature>
<comment type="caution">
    <text evidence="2">The sequence shown here is derived from an EMBL/GenBank/DDBJ whole genome shotgun (WGS) entry which is preliminary data.</text>
</comment>
<sequence>MLDDDERRILADLEREFQEPVERPFPTIPVLCVLLFLAFPLVMLLFGWPGLVITFDLFAASVAIVLLRRRCR</sequence>
<reference evidence="2" key="1">
    <citation type="submission" date="2020-11" db="EMBL/GenBank/DDBJ databases">
        <title>Isolation and identification of active actinomycetes.</title>
        <authorList>
            <person name="Sun X."/>
        </authorList>
    </citation>
    <scope>NUCLEOTIDE SEQUENCE</scope>
    <source>
        <strain evidence="2">NEAU-A11</strain>
    </source>
</reference>
<dbReference type="AlphaFoldDB" id="A0A931C7S9"/>
<evidence type="ECO:0000256" key="1">
    <source>
        <dbReference type="SAM" id="Phobius"/>
    </source>
</evidence>
<keyword evidence="1" id="KW-1133">Transmembrane helix</keyword>
<dbReference type="EMBL" id="JADQTO010000005">
    <property type="protein sequence ID" value="MBG0562521.1"/>
    <property type="molecule type" value="Genomic_DNA"/>
</dbReference>